<evidence type="ECO:0000313" key="2">
    <source>
        <dbReference type="EMBL" id="CBH16415.1"/>
    </source>
</evidence>
<name>D0A571_TRYB9</name>
<dbReference type="VEuPathDB" id="TriTrypDB:Tbg972.10.15140"/>
<proteinExistence type="predicted"/>
<feature type="region of interest" description="Disordered" evidence="1">
    <location>
        <begin position="76"/>
        <end position="103"/>
    </location>
</feature>
<gene>
    <name evidence="2" type="ORF">TbgDal_X15140</name>
</gene>
<dbReference type="GeneID" id="23864730"/>
<organism evidence="2 3">
    <name type="scientific">Trypanosoma brucei gambiense (strain MHOM/CI/86/DAL972)</name>
    <dbReference type="NCBI Taxonomy" id="679716"/>
    <lineage>
        <taxon>Eukaryota</taxon>
        <taxon>Discoba</taxon>
        <taxon>Euglenozoa</taxon>
        <taxon>Kinetoplastea</taxon>
        <taxon>Metakinetoplastina</taxon>
        <taxon>Trypanosomatida</taxon>
        <taxon>Trypanosomatidae</taxon>
        <taxon>Trypanosoma</taxon>
    </lineage>
</organism>
<dbReference type="Proteomes" id="UP000002316">
    <property type="component" value="Chromosome 10"/>
</dbReference>
<dbReference type="AlphaFoldDB" id="D0A571"/>
<protein>
    <submittedName>
        <fullName evidence="2">T. brucei spp.-specific protein</fullName>
    </submittedName>
</protein>
<accession>D0A571</accession>
<dbReference type="KEGG" id="tbg:TbgDal_X15140"/>
<evidence type="ECO:0000256" key="1">
    <source>
        <dbReference type="SAM" id="MobiDB-lite"/>
    </source>
</evidence>
<feature type="compositionally biased region" description="Polar residues" evidence="1">
    <location>
        <begin position="94"/>
        <end position="103"/>
    </location>
</feature>
<feature type="region of interest" description="Disordered" evidence="1">
    <location>
        <begin position="33"/>
        <end position="52"/>
    </location>
</feature>
<evidence type="ECO:0000313" key="3">
    <source>
        <dbReference type="Proteomes" id="UP000002316"/>
    </source>
</evidence>
<sequence>MRSLFTITQGAATYKLTGEWHLGRLEAVRRRRRSCNDQAHNHRGRTTNSFEGVETAMEAEENYARSAAALVERARTFDPVDESSTTSELEKKVSQPTEQQRPANSMLSGCVGWCAAFSGIDVIPHFLSQRQISRA</sequence>
<dbReference type="RefSeq" id="XP_011778679.1">
    <property type="nucleotide sequence ID" value="XM_011780377.1"/>
</dbReference>
<reference evidence="3" key="1">
    <citation type="journal article" date="2010" name="PLoS Negl. Trop. Dis.">
        <title>The genome sequence of Trypanosoma brucei gambiense, causative agent of chronic human african trypanosomiasis.</title>
        <authorList>
            <person name="Jackson A.P."/>
            <person name="Sanders M."/>
            <person name="Berry A."/>
            <person name="McQuillan J."/>
            <person name="Aslett M.A."/>
            <person name="Quail M.A."/>
            <person name="Chukualim B."/>
            <person name="Capewell P."/>
            <person name="MacLeod A."/>
            <person name="Melville S.E."/>
            <person name="Gibson W."/>
            <person name="Barry J.D."/>
            <person name="Berriman M."/>
            <person name="Hertz-Fowler C."/>
        </authorList>
    </citation>
    <scope>NUCLEOTIDE SEQUENCE [LARGE SCALE GENOMIC DNA]</scope>
    <source>
        <strain evidence="3">MHOM/CI/86/DAL972</strain>
    </source>
</reference>
<dbReference type="EMBL" id="FN554973">
    <property type="protein sequence ID" value="CBH16415.1"/>
    <property type="molecule type" value="Genomic_DNA"/>
</dbReference>